<dbReference type="Pfam" id="PF13676">
    <property type="entry name" value="TIR_2"/>
    <property type="match status" value="1"/>
</dbReference>
<evidence type="ECO:0000259" key="1">
    <source>
        <dbReference type="Pfam" id="PF13676"/>
    </source>
</evidence>
<dbReference type="InterPro" id="IPR000157">
    <property type="entry name" value="TIR_dom"/>
</dbReference>
<reference evidence="3" key="1">
    <citation type="journal article" date="2019" name="Int. J. Syst. Evol. Microbiol.">
        <title>The Global Catalogue of Microorganisms (GCM) 10K type strain sequencing project: providing services to taxonomists for standard genome sequencing and annotation.</title>
        <authorList>
            <consortium name="The Broad Institute Genomics Platform"/>
            <consortium name="The Broad Institute Genome Sequencing Center for Infectious Disease"/>
            <person name="Wu L."/>
            <person name="Ma J."/>
        </authorList>
    </citation>
    <scope>NUCLEOTIDE SEQUENCE [LARGE SCALE GENOMIC DNA]</scope>
    <source>
        <strain evidence="3">CGMCC 1.15067</strain>
    </source>
</reference>
<keyword evidence="3" id="KW-1185">Reference proteome</keyword>
<comment type="caution">
    <text evidence="2">The sequence shown here is derived from an EMBL/GenBank/DDBJ whole genome shotgun (WGS) entry which is preliminary data.</text>
</comment>
<dbReference type="Gene3D" id="3.40.50.10140">
    <property type="entry name" value="Toll/interleukin-1 receptor homology (TIR) domain"/>
    <property type="match status" value="1"/>
</dbReference>
<dbReference type="SUPFAM" id="SSF52200">
    <property type="entry name" value="Toll/Interleukin receptor TIR domain"/>
    <property type="match status" value="1"/>
</dbReference>
<dbReference type="EMBL" id="JBHUGF010000010">
    <property type="protein sequence ID" value="MFD1989949.1"/>
    <property type="molecule type" value="Genomic_DNA"/>
</dbReference>
<dbReference type="InterPro" id="IPR035897">
    <property type="entry name" value="Toll_tir_struct_dom_sf"/>
</dbReference>
<dbReference type="Proteomes" id="UP001597403">
    <property type="component" value="Unassembled WGS sequence"/>
</dbReference>
<accession>A0ABW4USI6</accession>
<dbReference type="InterPro" id="IPR041160">
    <property type="entry name" value="LD_cluster2"/>
</dbReference>
<evidence type="ECO:0000313" key="2">
    <source>
        <dbReference type="EMBL" id="MFD1989949.1"/>
    </source>
</evidence>
<organism evidence="2 3">
    <name type="scientific">Paenibacillus nicotianae</name>
    <dbReference type="NCBI Taxonomy" id="1526551"/>
    <lineage>
        <taxon>Bacteria</taxon>
        <taxon>Bacillati</taxon>
        <taxon>Bacillota</taxon>
        <taxon>Bacilli</taxon>
        <taxon>Bacillales</taxon>
        <taxon>Paenibacillaceae</taxon>
        <taxon>Paenibacillus</taxon>
    </lineage>
</organism>
<protein>
    <submittedName>
        <fullName evidence="2">TIR domain-containing protein</fullName>
    </submittedName>
</protein>
<dbReference type="RefSeq" id="WP_204823670.1">
    <property type="nucleotide sequence ID" value="NZ_JBHUGF010000010.1"/>
</dbReference>
<evidence type="ECO:0000313" key="3">
    <source>
        <dbReference type="Proteomes" id="UP001597403"/>
    </source>
</evidence>
<proteinExistence type="predicted"/>
<feature type="domain" description="TIR" evidence="1">
    <location>
        <begin position="166"/>
        <end position="254"/>
    </location>
</feature>
<gene>
    <name evidence="2" type="ORF">ACFSGI_08265</name>
</gene>
<dbReference type="Pfam" id="PF18163">
    <property type="entry name" value="LD_cluster2"/>
    <property type="match status" value="1"/>
</dbReference>
<sequence>MTNFKSPLSIYFVWYPSNVDKVKPIFDHCFSLLSRDVDKPFSRSMNLPVYYRTSTHKGIPKDIEGLSKKNIVFIFISRDLIIDNSWKEYIERMKNTEDLICIPIALDRFAFQSPVFKHENFIRFFEFEQTHLNDLFFISVTHEIYRFALNEKFQTMSNGKDNALKIFLSHTKNGENGVVLAQALKRFIDNSSMRNFFDATDIAPSYRFDNEIIEHIKGSTVIAIHTDSYSSRYWCQREIISAKENNRPIIAVDSLEEFEDRRFPFAMNMPSIHLNFDVEPTKKDLLRILSAALLETVRYFYAKLLLEEYQSTGIIPEDAKILSRPPEASDLEKILSINEEKAIVSQFKQLFYTEPPVYSEEINLLSKLGIKCNTPLKLNYCDLLNHNFGISISDLSVEEATEIGQTSNHLIQVSQDLTRHLISRGAKIIYGGDLREDGFTEFIFNESLAYQTRTMTDEIQLSNYIAWPIYKADTESVKDWKANYISIAKMIELPPADDVLEFIPSKESFLPPSNTQNLYVWSRNLTEMRKIISAKCSVRICAGGKLTGYKGIMPGVLEEILFTSQRNLPIYLLGGFGGVTASICKSIQNKVMSIELTKGWQIENNGGYKEVLELYSERNPNIINYEEIASSIINLDLKNGLSEEENLKLFNTPFIDEALYFVFKGLKNILSK</sequence>
<name>A0ABW4USI6_9BACL</name>